<sequence length="99" mass="11170">MLLCALFTSLLGSACMNKFEPFCNINAAKTIVFGCSRLTLQCFKTSKLDTDKTTVNIYTVCVCVLCFLSASLFLFFLNIIYICCRVYTILPVLHTTRKE</sequence>
<feature type="signal peptide" evidence="2">
    <location>
        <begin position="1"/>
        <end position="16"/>
    </location>
</feature>
<dbReference type="EMBL" id="GEDV01011321">
    <property type="protein sequence ID" value="JAP77236.1"/>
    <property type="molecule type" value="Transcribed_RNA"/>
</dbReference>
<protein>
    <submittedName>
        <fullName evidence="3">Uncharacterized protein</fullName>
    </submittedName>
</protein>
<keyword evidence="1" id="KW-1133">Transmembrane helix</keyword>
<evidence type="ECO:0000313" key="3">
    <source>
        <dbReference type="EMBL" id="JAP77236.1"/>
    </source>
</evidence>
<proteinExistence type="predicted"/>
<feature type="transmembrane region" description="Helical" evidence="1">
    <location>
        <begin position="57"/>
        <end position="81"/>
    </location>
</feature>
<keyword evidence="1" id="KW-0472">Membrane</keyword>
<organism evidence="3">
    <name type="scientific">Rhipicephalus appendiculatus</name>
    <name type="common">Brown ear tick</name>
    <dbReference type="NCBI Taxonomy" id="34631"/>
    <lineage>
        <taxon>Eukaryota</taxon>
        <taxon>Metazoa</taxon>
        <taxon>Ecdysozoa</taxon>
        <taxon>Arthropoda</taxon>
        <taxon>Chelicerata</taxon>
        <taxon>Arachnida</taxon>
        <taxon>Acari</taxon>
        <taxon>Parasitiformes</taxon>
        <taxon>Ixodida</taxon>
        <taxon>Ixodoidea</taxon>
        <taxon>Ixodidae</taxon>
        <taxon>Rhipicephalinae</taxon>
        <taxon>Rhipicephalus</taxon>
        <taxon>Rhipicephalus</taxon>
    </lineage>
</organism>
<accession>A0A131YGM3</accession>
<evidence type="ECO:0000256" key="1">
    <source>
        <dbReference type="SAM" id="Phobius"/>
    </source>
</evidence>
<name>A0A131YGM3_RHIAP</name>
<dbReference type="AlphaFoldDB" id="A0A131YGM3"/>
<feature type="chain" id="PRO_5007285105" evidence="2">
    <location>
        <begin position="17"/>
        <end position="99"/>
    </location>
</feature>
<reference evidence="3" key="1">
    <citation type="journal article" date="2016" name="Ticks Tick Borne Dis.">
        <title>De novo assembly and annotation of the salivary gland transcriptome of Rhipicephalus appendiculatus male and female ticks during blood feeding.</title>
        <authorList>
            <person name="de Castro M.H."/>
            <person name="de Klerk D."/>
            <person name="Pienaar R."/>
            <person name="Latif A.A."/>
            <person name="Rees D.J."/>
            <person name="Mans B.J."/>
        </authorList>
    </citation>
    <scope>NUCLEOTIDE SEQUENCE</scope>
    <source>
        <tissue evidence="3">Salivary glands</tissue>
    </source>
</reference>
<keyword evidence="1" id="KW-0812">Transmembrane</keyword>
<evidence type="ECO:0000256" key="2">
    <source>
        <dbReference type="SAM" id="SignalP"/>
    </source>
</evidence>
<keyword evidence="2" id="KW-0732">Signal</keyword>